<accession>A0A8S3WVE1</accession>
<gene>
    <name evidence="2" type="ORF">PAPOLLO_LOCUS10700</name>
</gene>
<evidence type="ECO:0000256" key="1">
    <source>
        <dbReference type="SAM" id="Coils"/>
    </source>
</evidence>
<keyword evidence="3" id="KW-1185">Reference proteome</keyword>
<sequence>MTVANSSEVSSLGEELQCFREEMQQTREEFRAFREELRNIRTLVSKCDARLHKLENTVQTILESQVQYGSQGFKSEILKLESTVNLLQVDLNDRDQELLANDFELSGIPEESGENRTHLVLTVATKLDIHLEEGELVNCMRVGGARQDTTSRPRPIVVRLARRDVRDDVLRAAHVRRSLTTEALGLKSAPCNIYINERLTCFAWHARHAASRNGVCLDEGRRIFARRKAGAPINRIRFNADIA</sequence>
<evidence type="ECO:0000313" key="2">
    <source>
        <dbReference type="EMBL" id="CAG4983743.1"/>
    </source>
</evidence>
<keyword evidence="1" id="KW-0175">Coiled coil</keyword>
<reference evidence="2" key="1">
    <citation type="submission" date="2021-04" db="EMBL/GenBank/DDBJ databases">
        <authorList>
            <person name="Tunstrom K."/>
        </authorList>
    </citation>
    <scope>NUCLEOTIDE SEQUENCE</scope>
</reference>
<feature type="coiled-coil region" evidence="1">
    <location>
        <begin position="9"/>
        <end position="43"/>
    </location>
</feature>
<dbReference type="AlphaFoldDB" id="A0A8S3WVE1"/>
<dbReference type="OrthoDB" id="7490514at2759"/>
<comment type="caution">
    <text evidence="2">The sequence shown here is derived from an EMBL/GenBank/DDBJ whole genome shotgun (WGS) entry which is preliminary data.</text>
</comment>
<organism evidence="2 3">
    <name type="scientific">Parnassius apollo</name>
    <name type="common">Apollo butterfly</name>
    <name type="synonym">Papilio apollo</name>
    <dbReference type="NCBI Taxonomy" id="110799"/>
    <lineage>
        <taxon>Eukaryota</taxon>
        <taxon>Metazoa</taxon>
        <taxon>Ecdysozoa</taxon>
        <taxon>Arthropoda</taxon>
        <taxon>Hexapoda</taxon>
        <taxon>Insecta</taxon>
        <taxon>Pterygota</taxon>
        <taxon>Neoptera</taxon>
        <taxon>Endopterygota</taxon>
        <taxon>Lepidoptera</taxon>
        <taxon>Glossata</taxon>
        <taxon>Ditrysia</taxon>
        <taxon>Papilionoidea</taxon>
        <taxon>Papilionidae</taxon>
        <taxon>Parnassiinae</taxon>
        <taxon>Parnassini</taxon>
        <taxon>Parnassius</taxon>
        <taxon>Parnassius</taxon>
    </lineage>
</organism>
<dbReference type="EMBL" id="CAJQZP010000769">
    <property type="protein sequence ID" value="CAG4983743.1"/>
    <property type="molecule type" value="Genomic_DNA"/>
</dbReference>
<dbReference type="Proteomes" id="UP000691718">
    <property type="component" value="Unassembled WGS sequence"/>
</dbReference>
<name>A0A8S3WVE1_PARAO</name>
<protein>
    <submittedName>
        <fullName evidence="2">(apollo) hypothetical protein</fullName>
    </submittedName>
</protein>
<proteinExistence type="predicted"/>
<evidence type="ECO:0000313" key="3">
    <source>
        <dbReference type="Proteomes" id="UP000691718"/>
    </source>
</evidence>